<reference evidence="3 4" key="1">
    <citation type="submission" date="2020-08" db="EMBL/GenBank/DDBJ databases">
        <title>Sequencing the genomes of 1000 actinobacteria strains.</title>
        <authorList>
            <person name="Klenk H.-P."/>
        </authorList>
    </citation>
    <scope>NUCLEOTIDE SEQUENCE [LARGE SCALE GENOMIC DNA]</scope>
    <source>
        <strain evidence="3 4">DSM 45084</strain>
    </source>
</reference>
<protein>
    <submittedName>
        <fullName evidence="3">Uncharacterized protein YkwD</fullName>
    </submittedName>
</protein>
<feature type="chain" id="PRO_5031246779" evidence="1">
    <location>
        <begin position="25"/>
        <end position="152"/>
    </location>
</feature>
<accession>A0A7W7T1J5</accession>
<keyword evidence="4" id="KW-1185">Reference proteome</keyword>
<feature type="signal peptide" evidence="1">
    <location>
        <begin position="1"/>
        <end position="24"/>
    </location>
</feature>
<gene>
    <name evidence="3" type="ORF">F4559_002226</name>
</gene>
<dbReference type="PANTHER" id="PTHR31157">
    <property type="entry name" value="SCP DOMAIN-CONTAINING PROTEIN"/>
    <property type="match status" value="1"/>
</dbReference>
<dbReference type="Gene3D" id="3.40.33.10">
    <property type="entry name" value="CAP"/>
    <property type="match status" value="1"/>
</dbReference>
<dbReference type="EMBL" id="JACHJS010000001">
    <property type="protein sequence ID" value="MBB4964867.1"/>
    <property type="molecule type" value="Genomic_DNA"/>
</dbReference>
<evidence type="ECO:0000313" key="4">
    <source>
        <dbReference type="Proteomes" id="UP000542674"/>
    </source>
</evidence>
<evidence type="ECO:0000256" key="1">
    <source>
        <dbReference type="SAM" id="SignalP"/>
    </source>
</evidence>
<organism evidence="3 4">
    <name type="scientific">Saccharothrix violaceirubra</name>
    <dbReference type="NCBI Taxonomy" id="413306"/>
    <lineage>
        <taxon>Bacteria</taxon>
        <taxon>Bacillati</taxon>
        <taxon>Actinomycetota</taxon>
        <taxon>Actinomycetes</taxon>
        <taxon>Pseudonocardiales</taxon>
        <taxon>Pseudonocardiaceae</taxon>
        <taxon>Saccharothrix</taxon>
    </lineage>
</organism>
<dbReference type="Proteomes" id="UP000542674">
    <property type="component" value="Unassembled WGS sequence"/>
</dbReference>
<dbReference type="InterPro" id="IPR035940">
    <property type="entry name" value="CAP_sf"/>
</dbReference>
<dbReference type="Pfam" id="PF00188">
    <property type="entry name" value="CAP"/>
    <property type="match status" value="1"/>
</dbReference>
<comment type="caution">
    <text evidence="3">The sequence shown here is derived from an EMBL/GenBank/DDBJ whole genome shotgun (WGS) entry which is preliminary data.</text>
</comment>
<feature type="domain" description="SCP" evidence="2">
    <location>
        <begin position="35"/>
        <end position="149"/>
    </location>
</feature>
<proteinExistence type="predicted"/>
<dbReference type="RefSeq" id="WP_184668126.1">
    <property type="nucleotide sequence ID" value="NZ_BAABAI010000015.1"/>
</dbReference>
<dbReference type="InterPro" id="IPR014044">
    <property type="entry name" value="CAP_dom"/>
</dbReference>
<dbReference type="SUPFAM" id="SSF55797">
    <property type="entry name" value="PR-1-like"/>
    <property type="match status" value="1"/>
</dbReference>
<evidence type="ECO:0000259" key="2">
    <source>
        <dbReference type="Pfam" id="PF00188"/>
    </source>
</evidence>
<dbReference type="PANTHER" id="PTHR31157:SF1">
    <property type="entry name" value="SCP DOMAIN-CONTAINING PROTEIN"/>
    <property type="match status" value="1"/>
</dbReference>
<name>A0A7W7T1J5_9PSEU</name>
<evidence type="ECO:0000313" key="3">
    <source>
        <dbReference type="EMBL" id="MBB4964867.1"/>
    </source>
</evidence>
<dbReference type="AlphaFoldDB" id="A0A7W7T1J5"/>
<sequence length="152" mass="16047">MTCTGIRAGAVVVAMLAATGTAHAAETLEDEVRTLTNKERTANGCPTLAGNPKLTKSAQAHTDEMAKAGNFSHTGLNGSNPAERIEKAGYVWKAAAENIAFGQKTPTEVVAAWMKSPVHRANILNCSLKELGVGYALDAKKKAYWTQNFGTA</sequence>
<dbReference type="CDD" id="cd05379">
    <property type="entry name" value="CAP_bacterial"/>
    <property type="match status" value="1"/>
</dbReference>
<keyword evidence="1" id="KW-0732">Signal</keyword>